<protein>
    <recommendedName>
        <fullName evidence="2">Ubiquitin-like domain-containing protein</fullName>
    </recommendedName>
</protein>
<dbReference type="Proteomes" id="UP001152024">
    <property type="component" value="Unassembled WGS sequence"/>
</dbReference>
<feature type="compositionally biased region" description="Polar residues" evidence="1">
    <location>
        <begin position="88"/>
        <end position="100"/>
    </location>
</feature>
<organism evidence="3 4">
    <name type="scientific">Fusarium equiseti</name>
    <name type="common">Fusarium scirpi</name>
    <dbReference type="NCBI Taxonomy" id="61235"/>
    <lineage>
        <taxon>Eukaryota</taxon>
        <taxon>Fungi</taxon>
        <taxon>Dikarya</taxon>
        <taxon>Ascomycota</taxon>
        <taxon>Pezizomycotina</taxon>
        <taxon>Sordariomycetes</taxon>
        <taxon>Hypocreomycetidae</taxon>
        <taxon>Hypocreales</taxon>
        <taxon>Nectriaceae</taxon>
        <taxon>Fusarium</taxon>
        <taxon>Fusarium incarnatum-equiseti species complex</taxon>
    </lineage>
</organism>
<feature type="domain" description="Ubiquitin-like" evidence="2">
    <location>
        <begin position="263"/>
        <end position="345"/>
    </location>
</feature>
<feature type="region of interest" description="Disordered" evidence="1">
    <location>
        <begin position="74"/>
        <end position="106"/>
    </location>
</feature>
<evidence type="ECO:0000313" key="3">
    <source>
        <dbReference type="EMBL" id="KAJ4129843.1"/>
    </source>
</evidence>
<dbReference type="EMBL" id="JAOQBH010000010">
    <property type="protein sequence ID" value="KAJ4129843.1"/>
    <property type="molecule type" value="Genomic_DNA"/>
</dbReference>
<evidence type="ECO:0000313" key="4">
    <source>
        <dbReference type="Proteomes" id="UP001152024"/>
    </source>
</evidence>
<keyword evidence="4" id="KW-1185">Reference proteome</keyword>
<feature type="region of interest" description="Disordered" evidence="1">
    <location>
        <begin position="127"/>
        <end position="159"/>
    </location>
</feature>
<dbReference type="Pfam" id="PF22893">
    <property type="entry name" value="ULD_2"/>
    <property type="match status" value="1"/>
</dbReference>
<gene>
    <name evidence="3" type="ORF">NW768_006813</name>
</gene>
<evidence type="ECO:0000259" key="2">
    <source>
        <dbReference type="Pfam" id="PF22893"/>
    </source>
</evidence>
<evidence type="ECO:0000256" key="1">
    <source>
        <dbReference type="SAM" id="MobiDB-lite"/>
    </source>
</evidence>
<accession>A0ABQ8R992</accession>
<feature type="region of interest" description="Disordered" evidence="1">
    <location>
        <begin position="383"/>
        <end position="409"/>
    </location>
</feature>
<dbReference type="InterPro" id="IPR054464">
    <property type="entry name" value="ULD_fung"/>
</dbReference>
<proteinExistence type="predicted"/>
<comment type="caution">
    <text evidence="3">The sequence shown here is derived from an EMBL/GenBank/DDBJ whole genome shotgun (WGS) entry which is preliminary data.</text>
</comment>
<name>A0ABQ8R992_FUSEQ</name>
<sequence length="437" mass="47286">MPLILETCERPIKSFGSESCPLCADWEPPSTKENVKSFSRHLARHLQQLALEALPLAIDGLEIGDISALSDEESSLSYRSSNEEAVRNQPTDPPSATIQGEGSEVDVDTAIPTRVLAIYPDIIVDEPTYSRRDSPPTIQGEDSDSLSGPKDNATKDLQEGANVLRRTITDWEGVTGGSAFEQIGSKGPVTPEAAESSNIEEGIEGSEAAIAENATGSAEYTPSWDDIESVYRGDAAEIAAIKFNRRIQEKANARLEDSKRMAEKAPVRFKDAVGRKFSFPFHLCATWQGMEDLIKQAFMHVDVLGRHVMEGHYDLIAPGGEIILPSVWEKVVQPDMAITMTMWPMDKMPPLPSHSASPAHSPGSIYIPPRPFGRGVLVPPGYQPPPTYGTPNVVTVGPASVGGSSEDSESDIAGFLFDKLDKKKKAVPSSSADQSQE</sequence>
<reference evidence="3" key="1">
    <citation type="submission" date="2022-09" db="EMBL/GenBank/DDBJ databases">
        <title>Fusarium specimens isolated from Avocado Roots.</title>
        <authorList>
            <person name="Stajich J."/>
            <person name="Roper C."/>
            <person name="Heimlech-Rivalta G."/>
        </authorList>
    </citation>
    <scope>NUCLEOTIDE SEQUENCE</scope>
    <source>
        <strain evidence="3">CF00095</strain>
    </source>
</reference>